<gene>
    <name evidence="1" type="primary">SIFV2_gp42</name>
</gene>
<name>A0A1D8BJ99_SIFV</name>
<proteinExistence type="predicted"/>
<accession>A0A1D8BJ99</accession>
<reference evidence="1" key="2">
    <citation type="submission" date="2016-06" db="EMBL/GenBank/DDBJ databases">
        <authorList>
            <person name="Kjaerup R.B."/>
            <person name="Dalgaard T.S."/>
            <person name="Juul-Madsen H.R."/>
        </authorList>
    </citation>
    <scope>NUCLEOTIDE SEQUENCE</scope>
</reference>
<dbReference type="EMBL" id="KX467643">
    <property type="protein sequence ID" value="AOS58397.1"/>
    <property type="molecule type" value="Genomic_DNA"/>
</dbReference>
<sequence length="216" mass="25013">MRVVTFVGNSTYLDEVIFKNKVTDLYVDRSYVYKLGSRWQGVPDSLLPEDTIFLNLSDIEKFRSYDIHVVVSDTGIKYGDGEREVMNRRLRIAKMITTILNDIHDDILFVDSDVILNENVFNQISSSTSAMPMPICIPALMKPSTFIVFIFCYSTNFYLPSSLHDKLYDAMKMYIDKQLYVSQPVDLYIHNSVLDTRKIILERGVCHYIRGNVYCI</sequence>
<dbReference type="Proteomes" id="UP000223173">
    <property type="component" value="Segment"/>
</dbReference>
<reference evidence="1" key="1">
    <citation type="journal article" date="2014" name="Mol. Microbiol.">
        <title>Inter-viral conflicts that exploit host CRISPR immune systems of Sulfolobus.</title>
        <authorList>
            <person name="Erdmann S."/>
            <person name="Le Moine Bauer S."/>
            <person name="Garrett R.A."/>
        </authorList>
    </citation>
    <scope>NUCLEOTIDE SEQUENCE [LARGE SCALE GENOMIC DNA]</scope>
</reference>
<evidence type="ECO:0000313" key="1">
    <source>
        <dbReference type="EMBL" id="AOS58397.1"/>
    </source>
</evidence>
<organism evidence="1">
    <name type="scientific">Sulfolobus islandicus filamentous virus 2</name>
    <dbReference type="NCBI Taxonomy" id="1902331"/>
    <lineage>
        <taxon>Viruses</taxon>
        <taxon>Adnaviria</taxon>
        <taxon>Zilligvirae</taxon>
        <taxon>Taleaviricota</taxon>
        <taxon>Tokiviricetes</taxon>
        <taxon>Ligamenvirales</taxon>
        <taxon>Lipothrixviridae</taxon>
        <taxon>Betalipothrixvirus</taxon>
        <taxon>Betalipothrixvirus hveragerdiense</taxon>
        <taxon>Sulfolobus islandicus filamentous virus</taxon>
    </lineage>
</organism>
<protein>
    <submittedName>
        <fullName evidence="1">Conserved lipothrixviral protein</fullName>
    </submittedName>
</protein>